<dbReference type="Proteomes" id="UP000289794">
    <property type="component" value="Chromosome"/>
</dbReference>
<reference evidence="7 8" key="1">
    <citation type="submission" date="2019-01" db="EMBL/GenBank/DDBJ databases">
        <title>PMF-metabolizing Aryl O-demethylase.</title>
        <authorList>
            <person name="Kim M."/>
        </authorList>
    </citation>
    <scope>NUCLEOTIDE SEQUENCE [LARGE SCALE GENOMIC DNA]</scope>
    <source>
        <strain evidence="7 8">PMF1</strain>
    </source>
</reference>
<dbReference type="SUPFAM" id="SSF48452">
    <property type="entry name" value="TPR-like"/>
    <property type="match status" value="1"/>
</dbReference>
<accession>A0A4P6M2Y7</accession>
<dbReference type="RefSeq" id="WP_165392488.1">
    <property type="nucleotide sequence ID" value="NZ_CP035945.1"/>
</dbReference>
<dbReference type="PROSITE" id="PS50011">
    <property type="entry name" value="PROTEIN_KINASE_DOM"/>
    <property type="match status" value="1"/>
</dbReference>
<dbReference type="SUPFAM" id="SSF56112">
    <property type="entry name" value="Protein kinase-like (PK-like)"/>
    <property type="match status" value="1"/>
</dbReference>
<evidence type="ECO:0000256" key="1">
    <source>
        <dbReference type="ARBA" id="ARBA00022679"/>
    </source>
</evidence>
<evidence type="ECO:0000256" key="2">
    <source>
        <dbReference type="ARBA" id="ARBA00022741"/>
    </source>
</evidence>
<evidence type="ECO:0000256" key="4">
    <source>
        <dbReference type="ARBA" id="ARBA00022840"/>
    </source>
</evidence>
<dbReference type="PANTHER" id="PTHR43289:SF34">
    <property type="entry name" value="SERINE_THREONINE-PROTEIN KINASE YBDM-RELATED"/>
    <property type="match status" value="1"/>
</dbReference>
<name>A0A4P6M2Y7_9FIRM</name>
<proteinExistence type="predicted"/>
<dbReference type="PROSITE" id="PS00108">
    <property type="entry name" value="PROTEIN_KINASE_ST"/>
    <property type="match status" value="1"/>
</dbReference>
<protein>
    <submittedName>
        <fullName evidence="7">Serine/threonine-protein kinase PknD</fullName>
        <ecNumber evidence="7">2.7.11.1</ecNumber>
    </submittedName>
</protein>
<sequence>MYEEKCLLGGRYRLEKVLGKGGQGKVYLAFDMKLGKYWAVKKIPDGSSREAEIMRHLEHPALPRITDILEENGYRYLVMDYLEGFTLEEIKKSGKRIPWKKRIKWAIQICSLLEYLHGPAKGIIYQDMKPSNLLVHISGDMRLLDFGIAFLSERGSSAENSHSAESGHSAENRRSMVGYGTPGFAAPEQFLGNAEERTDIYGFGAILLYMGQKDEGKSKLHKKWRQIAEKCMETSMGKRYRNISAVKRELQNLEDWTQNRKRVRAGSIFLAVGLLLLLGAQVRRQELLLDAGRLLGIREGTGLLDTADYGEARRYFLREQEGTEKGEMYRIILDTIEEMPVKANWEEAKKAVKALENSEGTSWEKAGEKIFLANVVQAYDTELGYAKKEGTKKARDLLRQAEINVKENIRKTYAPIYLMEVWYQLAKVCEKLDDPVQSIDYYKLILNEKIPVDLEQEVRLSAAAMYRQMKNYSEAEKWYENYLRDYPRDAEAYCAYALMEAMERGNWKKAEHLLSLMDQRGAEKSGFNSEKIKSRINELTKEETE</sequence>
<dbReference type="GO" id="GO:0005524">
    <property type="term" value="F:ATP binding"/>
    <property type="evidence" value="ECO:0007669"/>
    <property type="project" value="UniProtKB-KW"/>
</dbReference>
<gene>
    <name evidence="7" type="primary">pknD</name>
    <name evidence="7" type="ORF">PMF13cell1_03386</name>
</gene>
<feature type="compositionally biased region" description="Basic and acidic residues" evidence="5">
    <location>
        <begin position="530"/>
        <end position="545"/>
    </location>
</feature>
<keyword evidence="4" id="KW-0067">ATP-binding</keyword>
<dbReference type="KEGG" id="bpro:PMF13cell1_03386"/>
<evidence type="ECO:0000313" key="7">
    <source>
        <dbReference type="EMBL" id="QBE97823.1"/>
    </source>
</evidence>
<dbReference type="InterPro" id="IPR000719">
    <property type="entry name" value="Prot_kinase_dom"/>
</dbReference>
<dbReference type="Gene3D" id="1.25.40.10">
    <property type="entry name" value="Tetratricopeptide repeat domain"/>
    <property type="match status" value="1"/>
</dbReference>
<dbReference type="Pfam" id="PF13428">
    <property type="entry name" value="TPR_14"/>
    <property type="match status" value="1"/>
</dbReference>
<feature type="region of interest" description="Disordered" evidence="5">
    <location>
        <begin position="526"/>
        <end position="545"/>
    </location>
</feature>
<dbReference type="Gene3D" id="3.30.200.20">
    <property type="entry name" value="Phosphorylase Kinase, domain 1"/>
    <property type="match status" value="1"/>
</dbReference>
<dbReference type="EC" id="2.7.11.1" evidence="7"/>
<dbReference type="AlphaFoldDB" id="A0A4P6M2Y7"/>
<dbReference type="GO" id="GO:0004674">
    <property type="term" value="F:protein serine/threonine kinase activity"/>
    <property type="evidence" value="ECO:0007669"/>
    <property type="project" value="UniProtKB-EC"/>
</dbReference>
<dbReference type="CDD" id="cd14014">
    <property type="entry name" value="STKc_PknB_like"/>
    <property type="match status" value="1"/>
</dbReference>
<dbReference type="Pfam" id="PF00069">
    <property type="entry name" value="Pkinase"/>
    <property type="match status" value="1"/>
</dbReference>
<keyword evidence="3 7" id="KW-0418">Kinase</keyword>
<dbReference type="InterPro" id="IPR011990">
    <property type="entry name" value="TPR-like_helical_dom_sf"/>
</dbReference>
<dbReference type="PANTHER" id="PTHR43289">
    <property type="entry name" value="MITOGEN-ACTIVATED PROTEIN KINASE KINASE KINASE 20-RELATED"/>
    <property type="match status" value="1"/>
</dbReference>
<dbReference type="InterPro" id="IPR011009">
    <property type="entry name" value="Kinase-like_dom_sf"/>
</dbReference>
<dbReference type="Gene3D" id="1.10.510.10">
    <property type="entry name" value="Transferase(Phosphotransferase) domain 1"/>
    <property type="match status" value="1"/>
</dbReference>
<evidence type="ECO:0000259" key="6">
    <source>
        <dbReference type="PROSITE" id="PS50011"/>
    </source>
</evidence>
<evidence type="ECO:0000313" key="8">
    <source>
        <dbReference type="Proteomes" id="UP000289794"/>
    </source>
</evidence>
<keyword evidence="2" id="KW-0547">Nucleotide-binding</keyword>
<keyword evidence="1 7" id="KW-0808">Transferase</keyword>
<evidence type="ECO:0000256" key="5">
    <source>
        <dbReference type="SAM" id="MobiDB-lite"/>
    </source>
</evidence>
<evidence type="ECO:0000256" key="3">
    <source>
        <dbReference type="ARBA" id="ARBA00022777"/>
    </source>
</evidence>
<dbReference type="EMBL" id="CP035945">
    <property type="protein sequence ID" value="QBE97823.1"/>
    <property type="molecule type" value="Genomic_DNA"/>
</dbReference>
<feature type="domain" description="Protein kinase" evidence="6">
    <location>
        <begin position="12"/>
        <end position="275"/>
    </location>
</feature>
<organism evidence="7 8">
    <name type="scientific">Blautia producta</name>
    <dbReference type="NCBI Taxonomy" id="33035"/>
    <lineage>
        <taxon>Bacteria</taxon>
        <taxon>Bacillati</taxon>
        <taxon>Bacillota</taxon>
        <taxon>Clostridia</taxon>
        <taxon>Lachnospirales</taxon>
        <taxon>Lachnospiraceae</taxon>
        <taxon>Blautia</taxon>
    </lineage>
</organism>
<dbReference type="SMART" id="SM00220">
    <property type="entry name" value="S_TKc"/>
    <property type="match status" value="1"/>
</dbReference>
<dbReference type="InterPro" id="IPR008271">
    <property type="entry name" value="Ser/Thr_kinase_AS"/>
</dbReference>